<name>A0A0F9I519_9ZZZZ</name>
<sequence>MKLKFRIHEIPAHSGHYKEHDKDNILLVDVHGGDLWFLWDKTALKHENVLGHHEFKLKKIR</sequence>
<comment type="caution">
    <text evidence="1">The sequence shown here is derived from an EMBL/GenBank/DDBJ whole genome shotgun (WGS) entry which is preliminary data.</text>
</comment>
<protein>
    <submittedName>
        <fullName evidence="1">Uncharacterized protein</fullName>
    </submittedName>
</protein>
<dbReference type="EMBL" id="LAZR01022265">
    <property type="protein sequence ID" value="KKL82477.1"/>
    <property type="molecule type" value="Genomic_DNA"/>
</dbReference>
<gene>
    <name evidence="1" type="ORF">LCGC14_1984270</name>
</gene>
<proteinExistence type="predicted"/>
<accession>A0A0F9I519</accession>
<reference evidence="1" key="1">
    <citation type="journal article" date="2015" name="Nature">
        <title>Complex archaea that bridge the gap between prokaryotes and eukaryotes.</title>
        <authorList>
            <person name="Spang A."/>
            <person name="Saw J.H."/>
            <person name="Jorgensen S.L."/>
            <person name="Zaremba-Niedzwiedzka K."/>
            <person name="Martijn J."/>
            <person name="Lind A.E."/>
            <person name="van Eijk R."/>
            <person name="Schleper C."/>
            <person name="Guy L."/>
            <person name="Ettema T.J."/>
        </authorList>
    </citation>
    <scope>NUCLEOTIDE SEQUENCE</scope>
</reference>
<evidence type="ECO:0000313" key="1">
    <source>
        <dbReference type="EMBL" id="KKL82477.1"/>
    </source>
</evidence>
<organism evidence="1">
    <name type="scientific">marine sediment metagenome</name>
    <dbReference type="NCBI Taxonomy" id="412755"/>
    <lineage>
        <taxon>unclassified sequences</taxon>
        <taxon>metagenomes</taxon>
        <taxon>ecological metagenomes</taxon>
    </lineage>
</organism>
<dbReference type="AlphaFoldDB" id="A0A0F9I519"/>